<dbReference type="InterPro" id="IPR004714">
    <property type="entry name" value="Cyt_oxidase_maturation_cbb3"/>
</dbReference>
<evidence type="ECO:0000256" key="1">
    <source>
        <dbReference type="SAM" id="MobiDB-lite"/>
    </source>
</evidence>
<organism evidence="2 3">
    <name type="scientific">Pseudooctadecabacter jejudonensis</name>
    <dbReference type="NCBI Taxonomy" id="1391910"/>
    <lineage>
        <taxon>Bacteria</taxon>
        <taxon>Pseudomonadati</taxon>
        <taxon>Pseudomonadota</taxon>
        <taxon>Alphaproteobacteria</taxon>
        <taxon>Rhodobacterales</taxon>
        <taxon>Paracoccaceae</taxon>
        <taxon>Pseudooctadecabacter</taxon>
    </lineage>
</organism>
<sequence length="53" mass="5794">MNVLVFLIPVSLLLGTLGVVAFAWTLTTDQYDDPEGEASRILIDEDTGRPDQS</sequence>
<feature type="region of interest" description="Disordered" evidence="1">
    <location>
        <begin position="31"/>
        <end position="53"/>
    </location>
</feature>
<dbReference type="Proteomes" id="UP000193623">
    <property type="component" value="Unassembled WGS sequence"/>
</dbReference>
<gene>
    <name evidence="2" type="ORF">PSJ8397_02503</name>
</gene>
<evidence type="ECO:0000313" key="3">
    <source>
        <dbReference type="Proteomes" id="UP000193623"/>
    </source>
</evidence>
<name>A0A1Y5SZM5_9RHOB</name>
<dbReference type="PANTHER" id="PTHR41532">
    <property type="entry name" value="FIXS PROTEIN"/>
    <property type="match status" value="1"/>
</dbReference>
<keyword evidence="3" id="KW-1185">Reference proteome</keyword>
<dbReference type="AlphaFoldDB" id="A0A1Y5SZM5"/>
<dbReference type="NCBIfam" id="TIGR00847">
    <property type="entry name" value="ccoS"/>
    <property type="match status" value="1"/>
</dbReference>
<dbReference type="PANTHER" id="PTHR41532:SF1">
    <property type="entry name" value="FIXS PROTEIN"/>
    <property type="match status" value="1"/>
</dbReference>
<dbReference type="RefSeq" id="WP_085864917.1">
    <property type="nucleotide sequence ID" value="NZ_FWFT01000004.1"/>
</dbReference>
<proteinExistence type="predicted"/>
<dbReference type="OrthoDB" id="9802763at2"/>
<evidence type="ECO:0000313" key="2">
    <source>
        <dbReference type="EMBL" id="SLN48740.1"/>
    </source>
</evidence>
<protein>
    <submittedName>
        <fullName evidence="2">Cytochrome oxidase maturation protein cbb3-type</fullName>
    </submittedName>
</protein>
<dbReference type="EMBL" id="FWFT01000004">
    <property type="protein sequence ID" value="SLN48740.1"/>
    <property type="molecule type" value="Genomic_DNA"/>
</dbReference>
<accession>A0A1Y5SZM5</accession>
<dbReference type="Pfam" id="PF03597">
    <property type="entry name" value="FixS"/>
    <property type="match status" value="1"/>
</dbReference>
<feature type="compositionally biased region" description="Basic and acidic residues" evidence="1">
    <location>
        <begin position="42"/>
        <end position="53"/>
    </location>
</feature>
<reference evidence="2 3" key="1">
    <citation type="submission" date="2017-03" db="EMBL/GenBank/DDBJ databases">
        <authorList>
            <person name="Afonso C.L."/>
            <person name="Miller P.J."/>
            <person name="Scott M.A."/>
            <person name="Spackman E."/>
            <person name="Goraichik I."/>
            <person name="Dimitrov K.M."/>
            <person name="Suarez D.L."/>
            <person name="Swayne D.E."/>
        </authorList>
    </citation>
    <scope>NUCLEOTIDE SEQUENCE [LARGE SCALE GENOMIC DNA]</scope>
    <source>
        <strain evidence="2 3">CECT 8397</strain>
    </source>
</reference>